<comment type="caution">
    <text evidence="1">The sequence shown here is derived from an EMBL/GenBank/DDBJ whole genome shotgun (WGS) entry which is preliminary data.</text>
</comment>
<evidence type="ECO:0000313" key="2">
    <source>
        <dbReference type="Proteomes" id="UP000261032"/>
    </source>
</evidence>
<gene>
    <name evidence="1" type="ORF">DXB93_00965</name>
</gene>
<dbReference type="EMBL" id="QUSL01000001">
    <property type="protein sequence ID" value="RGD87268.1"/>
    <property type="molecule type" value="Genomic_DNA"/>
</dbReference>
<dbReference type="AlphaFoldDB" id="A0A3E3EIV0"/>
<name>A0A3E3EIV0_9FIRM</name>
<accession>A0A3E3EIV0</accession>
<reference evidence="1 2" key="1">
    <citation type="submission" date="2018-08" db="EMBL/GenBank/DDBJ databases">
        <title>A genome reference for cultivated species of the human gut microbiota.</title>
        <authorList>
            <person name="Zou Y."/>
            <person name="Xue W."/>
            <person name="Luo G."/>
        </authorList>
    </citation>
    <scope>NUCLEOTIDE SEQUENCE [LARGE SCALE GENOMIC DNA]</scope>
    <source>
        <strain evidence="1 2">OM06-4</strain>
    </source>
</reference>
<dbReference type="RefSeq" id="WP_003538743.1">
    <property type="nucleotide sequence ID" value="NZ_BAABXX010000001.1"/>
</dbReference>
<dbReference type="GeneID" id="64196836"/>
<organism evidence="1 2">
    <name type="scientific">Thomasclavelia ramosa</name>
    <dbReference type="NCBI Taxonomy" id="1547"/>
    <lineage>
        <taxon>Bacteria</taxon>
        <taxon>Bacillati</taxon>
        <taxon>Bacillota</taxon>
        <taxon>Erysipelotrichia</taxon>
        <taxon>Erysipelotrichales</taxon>
        <taxon>Coprobacillaceae</taxon>
        <taxon>Thomasclavelia</taxon>
    </lineage>
</organism>
<dbReference type="Proteomes" id="UP000261032">
    <property type="component" value="Unassembled WGS sequence"/>
</dbReference>
<sequence length="73" mass="9068">MQKDIFEDAVKLMRCYFISDLRILKKEVYEMLYIVDFKQYDIPNLQQFFAYVFDREISSYEDIEEFLWNESTL</sequence>
<proteinExistence type="predicted"/>
<protein>
    <submittedName>
        <fullName evidence="1">Uncharacterized protein</fullName>
    </submittedName>
</protein>
<evidence type="ECO:0000313" key="1">
    <source>
        <dbReference type="EMBL" id="RGD87268.1"/>
    </source>
</evidence>